<dbReference type="Gene3D" id="1.25.10.10">
    <property type="entry name" value="Leucine-rich Repeat Variant"/>
    <property type="match status" value="1"/>
</dbReference>
<dbReference type="PANTHER" id="PTHR12658">
    <property type="entry name" value="BETA-TUBULIN COFACTOR D"/>
    <property type="match status" value="1"/>
</dbReference>
<comment type="caution">
    <text evidence="2">The sequence shown here is derived from an EMBL/GenBank/DDBJ whole genome shotgun (WGS) entry which is preliminary data.</text>
</comment>
<evidence type="ECO:0000313" key="2">
    <source>
        <dbReference type="EMBL" id="KAK2028946.1"/>
    </source>
</evidence>
<protein>
    <submittedName>
        <fullName evidence="2">Small nuclear ribonucleoprotein</fullName>
    </submittedName>
</protein>
<gene>
    <name evidence="2" type="ORF">LX32DRAFT_502727</name>
</gene>
<evidence type="ECO:0000259" key="1">
    <source>
        <dbReference type="Pfam" id="PF25767"/>
    </source>
</evidence>
<reference evidence="2" key="1">
    <citation type="submission" date="2021-06" db="EMBL/GenBank/DDBJ databases">
        <title>Comparative genomics, transcriptomics and evolutionary studies reveal genomic signatures of adaptation to plant cell wall in hemibiotrophic fungi.</title>
        <authorList>
            <consortium name="DOE Joint Genome Institute"/>
            <person name="Baroncelli R."/>
            <person name="Diaz J.F."/>
            <person name="Benocci T."/>
            <person name="Peng M."/>
            <person name="Battaglia E."/>
            <person name="Haridas S."/>
            <person name="Andreopoulos W."/>
            <person name="Labutti K."/>
            <person name="Pangilinan J."/>
            <person name="Floch G.L."/>
            <person name="Makela M.R."/>
            <person name="Henrissat B."/>
            <person name="Grigoriev I.V."/>
            <person name="Crouch J.A."/>
            <person name="De Vries R.P."/>
            <person name="Sukno S.A."/>
            <person name="Thon M.R."/>
        </authorList>
    </citation>
    <scope>NUCLEOTIDE SEQUENCE</scope>
    <source>
        <strain evidence="2">MAFF235873</strain>
    </source>
</reference>
<dbReference type="InterPro" id="IPR033162">
    <property type="entry name" value="TBCD"/>
</dbReference>
<dbReference type="SUPFAM" id="SSF48371">
    <property type="entry name" value="ARM repeat"/>
    <property type="match status" value="1"/>
</dbReference>
<dbReference type="GO" id="GO:0007023">
    <property type="term" value="P:post-chaperonin tubulin folding pathway"/>
    <property type="evidence" value="ECO:0007669"/>
    <property type="project" value="InterPro"/>
</dbReference>
<dbReference type="Pfam" id="PF23579">
    <property type="entry name" value="ARM_TBCD"/>
    <property type="match status" value="1"/>
</dbReference>
<feature type="domain" description="Tubulin-folding cofactor D ARM repeats" evidence="1">
    <location>
        <begin position="367"/>
        <end position="521"/>
    </location>
</feature>
<dbReference type="Proteomes" id="UP001232148">
    <property type="component" value="Unassembled WGS sequence"/>
</dbReference>
<dbReference type="InterPro" id="IPR011989">
    <property type="entry name" value="ARM-like"/>
</dbReference>
<name>A0AAD9M041_9PEZI</name>
<accession>A0AAD9M041</accession>
<organism evidence="2 3">
    <name type="scientific">Colletotrichum zoysiae</name>
    <dbReference type="NCBI Taxonomy" id="1216348"/>
    <lineage>
        <taxon>Eukaryota</taxon>
        <taxon>Fungi</taxon>
        <taxon>Dikarya</taxon>
        <taxon>Ascomycota</taxon>
        <taxon>Pezizomycotina</taxon>
        <taxon>Sordariomycetes</taxon>
        <taxon>Hypocreomycetidae</taxon>
        <taxon>Glomerellales</taxon>
        <taxon>Glomerellaceae</taxon>
        <taxon>Colletotrichum</taxon>
        <taxon>Colletotrichum graminicola species complex</taxon>
    </lineage>
</organism>
<keyword evidence="2" id="KW-0687">Ribonucleoprotein</keyword>
<dbReference type="GO" id="GO:0000226">
    <property type="term" value="P:microtubule cytoskeleton organization"/>
    <property type="evidence" value="ECO:0007669"/>
    <property type="project" value="TreeGrafter"/>
</dbReference>
<dbReference type="AlphaFoldDB" id="A0AAD9M041"/>
<dbReference type="GO" id="GO:0048487">
    <property type="term" value="F:beta-tubulin binding"/>
    <property type="evidence" value="ECO:0007669"/>
    <property type="project" value="InterPro"/>
</dbReference>
<dbReference type="PANTHER" id="PTHR12658:SF0">
    <property type="entry name" value="TUBULIN-SPECIFIC CHAPERONE D"/>
    <property type="match status" value="1"/>
</dbReference>
<dbReference type="Pfam" id="PF25767">
    <property type="entry name" value="ARM_TBCD_2nd"/>
    <property type="match status" value="1"/>
</dbReference>
<dbReference type="InterPro" id="IPR058033">
    <property type="entry name" value="ARM_TBCD_2nd"/>
</dbReference>
<dbReference type="EMBL" id="MU842871">
    <property type="protein sequence ID" value="KAK2028946.1"/>
    <property type="molecule type" value="Genomic_DNA"/>
</dbReference>
<proteinExistence type="predicted"/>
<dbReference type="GO" id="GO:0005096">
    <property type="term" value="F:GTPase activator activity"/>
    <property type="evidence" value="ECO:0007669"/>
    <property type="project" value="InterPro"/>
</dbReference>
<dbReference type="InterPro" id="IPR016024">
    <property type="entry name" value="ARM-type_fold"/>
</dbReference>
<sequence length="547" mass="58813">RVSSDLIADFSRSLPLFLRKPDGKTLRARVRVSETARLTSSLLDPFQELPQLLDPHLPAWLPLLASAYLAHLNARTRARTRASAPSSTRSQLLEPLGLAIAKLIYTFAKIRGEKVIVRFLNVESRHIEPLLLALESAERAGGTTTTTATTTTTTAAPAEHSAQWSWEERYLVLLWLSHLLLAPFDLSSISSASADPDLALPEIPGFEWPENLPGITVRALPLAIKYLASPGKERDGARALLVRVAMRRDMQSLGVLAALVRWSLASLTPPGPSAAAAAAAAPPQPPYFYIGILSFLAGVLRSSINTSDMDAYLSPIFLSAHSVASADAAGGDTLVAASIRSSAVARKMLIKVIRSVTVLLLRKTPPDQHSTELVETSIGYLLECLADNDTPVRLAASKALSIVTLKLDPDMASQVVDAVLDSLNRNVLWTRDPGTDTPTRDLAAVDALEWHGLMLTLSHLLYRRSPPASQLPDIVHGLLLGLSFEKRSTSGGSVGTNVRDAACFGIWALARRYTTAELLQVPTATVVAARTARDAGVSVLQVLATEL</sequence>
<feature type="non-terminal residue" evidence="2">
    <location>
        <position position="1"/>
    </location>
</feature>
<keyword evidence="3" id="KW-1185">Reference proteome</keyword>
<dbReference type="GO" id="GO:1990904">
    <property type="term" value="C:ribonucleoprotein complex"/>
    <property type="evidence" value="ECO:0007669"/>
    <property type="project" value="UniProtKB-KW"/>
</dbReference>
<dbReference type="GO" id="GO:0007021">
    <property type="term" value="P:tubulin complex assembly"/>
    <property type="evidence" value="ECO:0007669"/>
    <property type="project" value="InterPro"/>
</dbReference>
<feature type="non-terminal residue" evidence="2">
    <location>
        <position position="547"/>
    </location>
</feature>
<evidence type="ECO:0000313" key="3">
    <source>
        <dbReference type="Proteomes" id="UP001232148"/>
    </source>
</evidence>